<gene>
    <name evidence="2" type="ORF">OGFGKJAA_00019</name>
</gene>
<dbReference type="InterPro" id="IPR003607">
    <property type="entry name" value="HD/PDEase_dom"/>
</dbReference>
<dbReference type="PANTHER" id="PTHR38659:SF2">
    <property type="entry name" value="HDIG DOMAIN PROTEIN"/>
    <property type="match status" value="1"/>
</dbReference>
<dbReference type="SMART" id="SM00471">
    <property type="entry name" value="HDc"/>
    <property type="match status" value="1"/>
</dbReference>
<organism evidence="2">
    <name type="scientific">Candidatus Methanophagaceae archaeon ANME-1 ERB6</name>
    <dbReference type="NCBI Taxonomy" id="2759912"/>
    <lineage>
        <taxon>Archaea</taxon>
        <taxon>Methanobacteriati</taxon>
        <taxon>Methanobacteriota</taxon>
        <taxon>Stenosarchaea group</taxon>
        <taxon>Methanomicrobia</taxon>
        <taxon>Candidatus Methanophagales</taxon>
        <taxon>Candidatus Methanophagaceae</taxon>
    </lineage>
</organism>
<dbReference type="Pfam" id="PF01966">
    <property type="entry name" value="HD"/>
    <property type="match status" value="1"/>
</dbReference>
<evidence type="ECO:0000259" key="1">
    <source>
        <dbReference type="PROSITE" id="PS51831"/>
    </source>
</evidence>
<dbReference type="PANTHER" id="PTHR38659">
    <property type="entry name" value="METAL-DEPENDENT PHOSPHOHYDROLASE"/>
    <property type="match status" value="1"/>
</dbReference>
<dbReference type="InterPro" id="IPR004454">
    <property type="entry name" value="HD-related"/>
</dbReference>
<dbReference type="NCBIfam" id="TIGR00277">
    <property type="entry name" value="HDIG"/>
    <property type="match status" value="1"/>
</dbReference>
<accession>A0A7G9YTW9</accession>
<feature type="domain" description="HD" evidence="1">
    <location>
        <begin position="26"/>
        <end position="148"/>
    </location>
</feature>
<name>A0A7G9YTW9_9EURY</name>
<dbReference type="EMBL" id="MT631470">
    <property type="protein sequence ID" value="QNO51453.1"/>
    <property type="molecule type" value="Genomic_DNA"/>
</dbReference>
<dbReference type="CDD" id="cd00077">
    <property type="entry name" value="HDc"/>
    <property type="match status" value="1"/>
</dbReference>
<dbReference type="SUPFAM" id="SSF109604">
    <property type="entry name" value="HD-domain/PDEase-like"/>
    <property type="match status" value="1"/>
</dbReference>
<dbReference type="InterPro" id="IPR006675">
    <property type="entry name" value="HDIG_dom"/>
</dbReference>
<dbReference type="InterPro" id="IPR006674">
    <property type="entry name" value="HD_domain"/>
</dbReference>
<reference evidence="2" key="1">
    <citation type="submission" date="2020-06" db="EMBL/GenBank/DDBJ databases">
        <title>Unique genomic features of the anaerobic methanotrophic archaea.</title>
        <authorList>
            <person name="Chadwick G.L."/>
            <person name="Skennerton C.T."/>
            <person name="Laso-Perez R."/>
            <person name="Leu A.O."/>
            <person name="Speth D.R."/>
            <person name="Yu H."/>
            <person name="Morgan-Lang C."/>
            <person name="Hatzenpichler R."/>
            <person name="Goudeau D."/>
            <person name="Malmstrom R."/>
            <person name="Brazelton W.J."/>
            <person name="Woyke T."/>
            <person name="Hallam S.J."/>
            <person name="Tyson G.W."/>
            <person name="Wegener G."/>
            <person name="Boetius A."/>
            <person name="Orphan V."/>
        </authorList>
    </citation>
    <scope>NUCLEOTIDE SEQUENCE</scope>
</reference>
<evidence type="ECO:0000313" key="2">
    <source>
        <dbReference type="EMBL" id="QNO51453.1"/>
    </source>
</evidence>
<dbReference type="Gene3D" id="1.10.3210.10">
    <property type="entry name" value="Hypothetical protein af1432"/>
    <property type="match status" value="1"/>
</dbReference>
<proteinExistence type="predicted"/>
<sequence length="185" mass="20599">MEARDKERIRSDCVQLLREVGCDESVVKHCIAVAELALELALDYNRRENRARSRGHGHDSVNEKLVFTGALLHDIGRARSHGLNHGFVGGEIAKELGLEEPVVRIIQRHIGAGITAEEAKEMGLPPVNFMPDTREEKIVACADNLIDGTRRTGIEEAIEDLKAKFGEAHPSINRTKKLYEEVMGR</sequence>
<dbReference type="NCBIfam" id="TIGR00295">
    <property type="entry name" value="TIGR00295 family protein"/>
    <property type="match status" value="1"/>
</dbReference>
<dbReference type="AlphaFoldDB" id="A0A7G9YTW9"/>
<protein>
    <recommendedName>
        <fullName evidence="1">HD domain-containing protein</fullName>
    </recommendedName>
</protein>
<dbReference type="PROSITE" id="PS51831">
    <property type="entry name" value="HD"/>
    <property type="match status" value="1"/>
</dbReference>